<dbReference type="EMBL" id="JABFTP020000165">
    <property type="protein sequence ID" value="KAL3284033.1"/>
    <property type="molecule type" value="Genomic_DNA"/>
</dbReference>
<proteinExistence type="predicted"/>
<dbReference type="Proteomes" id="UP001516400">
    <property type="component" value="Unassembled WGS sequence"/>
</dbReference>
<evidence type="ECO:0000256" key="1">
    <source>
        <dbReference type="SAM" id="MobiDB-lite"/>
    </source>
</evidence>
<accession>A0ABD2NZN1</accession>
<feature type="region of interest" description="Disordered" evidence="1">
    <location>
        <begin position="46"/>
        <end position="83"/>
    </location>
</feature>
<evidence type="ECO:0000313" key="2">
    <source>
        <dbReference type="EMBL" id="KAL3284033.1"/>
    </source>
</evidence>
<keyword evidence="3" id="KW-1185">Reference proteome</keyword>
<sequence length="197" mass="22960">MVGYRQQLHVKFSRMYPNLQITEPIVADQYREVERKISQVNSEIVLEDNDQINDTPQARPSTEAQMQDEQNDQNQEDNAELTDNSIRELRRVSLEYNDTNPLFRPQLPKMNPSKKLAVAIYISNTETWPEYELDARTLDSLHTLIYCCTLAAAIEMGAEIHTRRNISRTRRQPNTPQWERQLSKKIRALRVTTDGVS</sequence>
<gene>
    <name evidence="2" type="ORF">HHI36_018203</name>
</gene>
<comment type="caution">
    <text evidence="2">The sequence shown here is derived from an EMBL/GenBank/DDBJ whole genome shotgun (WGS) entry which is preliminary data.</text>
</comment>
<feature type="compositionally biased region" description="Polar residues" evidence="1">
    <location>
        <begin position="52"/>
        <end position="62"/>
    </location>
</feature>
<organism evidence="2 3">
    <name type="scientific">Cryptolaemus montrouzieri</name>
    <dbReference type="NCBI Taxonomy" id="559131"/>
    <lineage>
        <taxon>Eukaryota</taxon>
        <taxon>Metazoa</taxon>
        <taxon>Ecdysozoa</taxon>
        <taxon>Arthropoda</taxon>
        <taxon>Hexapoda</taxon>
        <taxon>Insecta</taxon>
        <taxon>Pterygota</taxon>
        <taxon>Neoptera</taxon>
        <taxon>Endopterygota</taxon>
        <taxon>Coleoptera</taxon>
        <taxon>Polyphaga</taxon>
        <taxon>Cucujiformia</taxon>
        <taxon>Coccinelloidea</taxon>
        <taxon>Coccinellidae</taxon>
        <taxon>Scymninae</taxon>
        <taxon>Scymnini</taxon>
        <taxon>Cryptolaemus</taxon>
    </lineage>
</organism>
<protein>
    <submittedName>
        <fullName evidence="2">Uncharacterized protein</fullName>
    </submittedName>
</protein>
<evidence type="ECO:0000313" key="3">
    <source>
        <dbReference type="Proteomes" id="UP001516400"/>
    </source>
</evidence>
<reference evidence="2 3" key="1">
    <citation type="journal article" date="2021" name="BMC Biol.">
        <title>Horizontally acquired antibacterial genes associated with adaptive radiation of ladybird beetles.</title>
        <authorList>
            <person name="Li H.S."/>
            <person name="Tang X.F."/>
            <person name="Huang Y.H."/>
            <person name="Xu Z.Y."/>
            <person name="Chen M.L."/>
            <person name="Du X.Y."/>
            <person name="Qiu B.Y."/>
            <person name="Chen P.T."/>
            <person name="Zhang W."/>
            <person name="Slipinski A."/>
            <person name="Escalona H.E."/>
            <person name="Waterhouse R.M."/>
            <person name="Zwick A."/>
            <person name="Pang H."/>
        </authorList>
    </citation>
    <scope>NUCLEOTIDE SEQUENCE [LARGE SCALE GENOMIC DNA]</scope>
    <source>
        <strain evidence="2">SYSU2018</strain>
    </source>
</reference>
<feature type="compositionally biased region" description="Acidic residues" evidence="1">
    <location>
        <begin position="69"/>
        <end position="80"/>
    </location>
</feature>
<name>A0ABD2NZN1_9CUCU</name>
<dbReference type="AlphaFoldDB" id="A0ABD2NZN1"/>